<evidence type="ECO:0000313" key="2">
    <source>
        <dbReference type="EMBL" id="GFD23805.1"/>
    </source>
</evidence>
<gene>
    <name evidence="2" type="ORF">Tci_895774</name>
</gene>
<feature type="compositionally biased region" description="Low complexity" evidence="1">
    <location>
        <begin position="65"/>
        <end position="79"/>
    </location>
</feature>
<feature type="non-terminal residue" evidence="2">
    <location>
        <position position="1"/>
    </location>
</feature>
<comment type="caution">
    <text evidence="2">The sequence shown here is derived from an EMBL/GenBank/DDBJ whole genome shotgun (WGS) entry which is preliminary data.</text>
</comment>
<protein>
    <submittedName>
        <fullName evidence="2">Uncharacterized protein</fullName>
    </submittedName>
</protein>
<dbReference type="EMBL" id="BKCJ011347603">
    <property type="protein sequence ID" value="GFD23805.1"/>
    <property type="molecule type" value="Genomic_DNA"/>
</dbReference>
<reference evidence="2" key="1">
    <citation type="journal article" date="2019" name="Sci. Rep.">
        <title>Draft genome of Tanacetum cinerariifolium, the natural source of mosquito coil.</title>
        <authorList>
            <person name="Yamashiro T."/>
            <person name="Shiraishi A."/>
            <person name="Satake H."/>
            <person name="Nakayama K."/>
        </authorList>
    </citation>
    <scope>NUCLEOTIDE SEQUENCE</scope>
</reference>
<proteinExistence type="predicted"/>
<dbReference type="AlphaFoldDB" id="A0A699ULN8"/>
<accession>A0A699ULN8</accession>
<feature type="region of interest" description="Disordered" evidence="1">
    <location>
        <begin position="65"/>
        <end position="86"/>
    </location>
</feature>
<name>A0A699ULN8_TANCI</name>
<organism evidence="2">
    <name type="scientific">Tanacetum cinerariifolium</name>
    <name type="common">Dalmatian daisy</name>
    <name type="synonym">Chrysanthemum cinerariifolium</name>
    <dbReference type="NCBI Taxonomy" id="118510"/>
    <lineage>
        <taxon>Eukaryota</taxon>
        <taxon>Viridiplantae</taxon>
        <taxon>Streptophyta</taxon>
        <taxon>Embryophyta</taxon>
        <taxon>Tracheophyta</taxon>
        <taxon>Spermatophyta</taxon>
        <taxon>Magnoliopsida</taxon>
        <taxon>eudicotyledons</taxon>
        <taxon>Gunneridae</taxon>
        <taxon>Pentapetalae</taxon>
        <taxon>asterids</taxon>
        <taxon>campanulids</taxon>
        <taxon>Asterales</taxon>
        <taxon>Asteraceae</taxon>
        <taxon>Asteroideae</taxon>
        <taxon>Anthemideae</taxon>
        <taxon>Anthemidinae</taxon>
        <taxon>Tanacetum</taxon>
    </lineage>
</organism>
<evidence type="ECO:0000256" key="1">
    <source>
        <dbReference type="SAM" id="MobiDB-lite"/>
    </source>
</evidence>
<sequence length="86" mass="9495">GQRRLGLAVCVPGYGWQASSRLARHGHDARRTDYHRLAARFLGPAVYGGPTPPLRPRRAVRRQCLAPAAPRPRGAALAEPPRRLLR</sequence>